<evidence type="ECO:0000256" key="9">
    <source>
        <dbReference type="ARBA" id="ARBA00023004"/>
    </source>
</evidence>
<dbReference type="EC" id="3.2.2.27" evidence="3"/>
<evidence type="ECO:0000313" key="15">
    <source>
        <dbReference type="Proteomes" id="UP000664800"/>
    </source>
</evidence>
<sequence>MTEPSPRLTPQTLQWTQTLGLGPLFVRREVLREQQAQPVPEAAPEVIATPATAKPVAQPPKPNRPIPPPRPASSIPIADAARIETIARMDWDELQAGAQACRACKLGSSRHQAVFGSGSTQARWMIIGEAPGAEEDRQGQPFVGAAGQLLDAMLQAIGLDRSANDPERAVYIANVLKCRPPGNRNPEPEEVGQCAPWLERQVALLQPQLILALGRFAAHSLLGSQAPISQLRGQVHEFAGIPVIVSYHPAYLLRNPADKARVWRDLCFARDLADAAAAKTAETQSESE</sequence>
<feature type="compositionally biased region" description="Pro residues" evidence="12">
    <location>
        <begin position="57"/>
        <end position="71"/>
    </location>
</feature>
<dbReference type="PANTHER" id="PTHR33693">
    <property type="entry name" value="TYPE-5 URACIL-DNA GLYCOSYLASE"/>
    <property type="match status" value="1"/>
</dbReference>
<protein>
    <recommendedName>
        <fullName evidence="4">Type-4 uracil-DNA glycosylase</fullName>
        <ecNumber evidence="3">3.2.2.27</ecNumber>
    </recommendedName>
</protein>
<proteinExistence type="inferred from homology"/>
<evidence type="ECO:0000313" key="14">
    <source>
        <dbReference type="EMBL" id="MBN8745269.1"/>
    </source>
</evidence>
<dbReference type="EMBL" id="JAFKMR010000027">
    <property type="protein sequence ID" value="MBN8745269.1"/>
    <property type="molecule type" value="Genomic_DNA"/>
</dbReference>
<evidence type="ECO:0000256" key="12">
    <source>
        <dbReference type="SAM" id="MobiDB-lite"/>
    </source>
</evidence>
<name>A0A8I1SY45_THIA3</name>
<dbReference type="CDD" id="cd10030">
    <property type="entry name" value="UDG-F4_TTUDGA_SPO1dp_like"/>
    <property type="match status" value="1"/>
</dbReference>
<dbReference type="SMART" id="SM00987">
    <property type="entry name" value="UreE_C"/>
    <property type="match status" value="1"/>
</dbReference>
<evidence type="ECO:0000256" key="11">
    <source>
        <dbReference type="ARBA" id="ARBA00023204"/>
    </source>
</evidence>
<keyword evidence="8" id="KW-0378">Hydrolase</keyword>
<comment type="caution">
    <text evidence="14">The sequence shown here is derived from an EMBL/GenBank/DDBJ whole genome shotgun (WGS) entry which is preliminary data.</text>
</comment>
<comment type="similarity">
    <text evidence="2">Belongs to the uracil-DNA glycosylase (UDG) superfamily. Type 4 (UDGa) family.</text>
</comment>
<keyword evidence="6" id="KW-0479">Metal-binding</keyword>
<evidence type="ECO:0000256" key="7">
    <source>
        <dbReference type="ARBA" id="ARBA00022763"/>
    </source>
</evidence>
<dbReference type="NCBIfam" id="TIGR00758">
    <property type="entry name" value="UDG_fam4"/>
    <property type="match status" value="1"/>
</dbReference>
<dbReference type="Proteomes" id="UP000664800">
    <property type="component" value="Unassembled WGS sequence"/>
</dbReference>
<dbReference type="AlphaFoldDB" id="A0A8I1SY45"/>
<keyword evidence="9" id="KW-0408">Iron</keyword>
<dbReference type="GO" id="GO:0051539">
    <property type="term" value="F:4 iron, 4 sulfur cluster binding"/>
    <property type="evidence" value="ECO:0007669"/>
    <property type="project" value="UniProtKB-KW"/>
</dbReference>
<dbReference type="GO" id="GO:0006281">
    <property type="term" value="P:DNA repair"/>
    <property type="evidence" value="ECO:0007669"/>
    <property type="project" value="UniProtKB-KW"/>
</dbReference>
<keyword evidence="11" id="KW-0234">DNA repair</keyword>
<dbReference type="InterPro" id="IPR036895">
    <property type="entry name" value="Uracil-DNA_glycosylase-like_sf"/>
</dbReference>
<dbReference type="GO" id="GO:0046872">
    <property type="term" value="F:metal ion binding"/>
    <property type="evidence" value="ECO:0007669"/>
    <property type="project" value="UniProtKB-KW"/>
</dbReference>
<evidence type="ECO:0000256" key="6">
    <source>
        <dbReference type="ARBA" id="ARBA00022723"/>
    </source>
</evidence>
<dbReference type="InterPro" id="IPR005273">
    <property type="entry name" value="Ura-DNA_glyco_family4"/>
</dbReference>
<evidence type="ECO:0000256" key="1">
    <source>
        <dbReference type="ARBA" id="ARBA00001400"/>
    </source>
</evidence>
<gene>
    <name evidence="14" type="ORF">J0I24_13340</name>
</gene>
<evidence type="ECO:0000259" key="13">
    <source>
        <dbReference type="SMART" id="SM00986"/>
    </source>
</evidence>
<evidence type="ECO:0000256" key="8">
    <source>
        <dbReference type="ARBA" id="ARBA00022801"/>
    </source>
</evidence>
<dbReference type="GO" id="GO:0004844">
    <property type="term" value="F:uracil DNA N-glycosylase activity"/>
    <property type="evidence" value="ECO:0007669"/>
    <property type="project" value="UniProtKB-EC"/>
</dbReference>
<organism evidence="14 15">
    <name type="scientific">Thiomonas arsenitoxydans (strain DSM 22701 / CIP 110005 / 3As)</name>
    <dbReference type="NCBI Taxonomy" id="426114"/>
    <lineage>
        <taxon>Bacteria</taxon>
        <taxon>Pseudomonadati</taxon>
        <taxon>Pseudomonadota</taxon>
        <taxon>Betaproteobacteria</taxon>
        <taxon>Burkholderiales</taxon>
        <taxon>Thiomonas</taxon>
    </lineage>
</organism>
<feature type="region of interest" description="Disordered" evidence="12">
    <location>
        <begin position="34"/>
        <end position="74"/>
    </location>
</feature>
<dbReference type="Gene3D" id="3.40.470.10">
    <property type="entry name" value="Uracil-DNA glycosylase-like domain"/>
    <property type="match status" value="1"/>
</dbReference>
<dbReference type="SUPFAM" id="SSF52141">
    <property type="entry name" value="Uracil-DNA glycosylase-like"/>
    <property type="match status" value="1"/>
</dbReference>
<keyword evidence="5" id="KW-0004">4Fe-4S</keyword>
<evidence type="ECO:0000256" key="5">
    <source>
        <dbReference type="ARBA" id="ARBA00022485"/>
    </source>
</evidence>
<feature type="domain" description="Uracil-DNA glycosylase-like" evidence="13">
    <location>
        <begin position="115"/>
        <end position="267"/>
    </location>
</feature>
<accession>A0A8I1SY45</accession>
<evidence type="ECO:0000256" key="10">
    <source>
        <dbReference type="ARBA" id="ARBA00023014"/>
    </source>
</evidence>
<keyword evidence="10" id="KW-0411">Iron-sulfur</keyword>
<evidence type="ECO:0000256" key="4">
    <source>
        <dbReference type="ARBA" id="ARBA00019403"/>
    </source>
</evidence>
<comment type="catalytic activity">
    <reaction evidence="1">
        <text>Hydrolyzes single-stranded DNA or mismatched double-stranded DNA and polynucleotides, releasing free uracil.</text>
        <dbReference type="EC" id="3.2.2.27"/>
    </reaction>
</comment>
<dbReference type="InterPro" id="IPR051536">
    <property type="entry name" value="UDG_Type-4/5"/>
</dbReference>
<dbReference type="InterPro" id="IPR005122">
    <property type="entry name" value="Uracil-DNA_glycosylase-like"/>
</dbReference>
<dbReference type="RefSeq" id="WP_276731872.1">
    <property type="nucleotide sequence ID" value="NZ_JAFKMR010000027.1"/>
</dbReference>
<reference evidence="14" key="1">
    <citation type="submission" date="2021-02" db="EMBL/GenBank/DDBJ databases">
        <title>Thiocyanate and organic carbon inputs drive convergent selection for specific autotrophic Afipia and Thiobacillus strains within complex microbiomes.</title>
        <authorList>
            <person name="Huddy R.J."/>
            <person name="Sachdeva R."/>
            <person name="Kadzinga F."/>
            <person name="Kantor R.S."/>
            <person name="Harrison S.T.L."/>
            <person name="Banfield J.F."/>
        </authorList>
    </citation>
    <scope>NUCLEOTIDE SEQUENCE</scope>
    <source>
        <strain evidence="14">SCN18_13_7_16_R3_B_64_19</strain>
    </source>
</reference>
<dbReference type="SMART" id="SM00986">
    <property type="entry name" value="UDG"/>
    <property type="match status" value="1"/>
</dbReference>
<keyword evidence="7" id="KW-0227">DNA damage</keyword>
<evidence type="ECO:0000256" key="2">
    <source>
        <dbReference type="ARBA" id="ARBA00006521"/>
    </source>
</evidence>
<dbReference type="PANTHER" id="PTHR33693:SF1">
    <property type="entry name" value="TYPE-4 URACIL-DNA GLYCOSYLASE"/>
    <property type="match status" value="1"/>
</dbReference>
<dbReference type="Pfam" id="PF03167">
    <property type="entry name" value="UDG"/>
    <property type="match status" value="1"/>
</dbReference>
<evidence type="ECO:0000256" key="3">
    <source>
        <dbReference type="ARBA" id="ARBA00012030"/>
    </source>
</evidence>